<dbReference type="AlphaFoldDB" id="A0A364MV41"/>
<keyword evidence="2" id="KW-0560">Oxidoreductase</keyword>
<dbReference type="EMBL" id="QGDH01000172">
    <property type="protein sequence ID" value="RAR03738.1"/>
    <property type="molecule type" value="Genomic_DNA"/>
</dbReference>
<evidence type="ECO:0000256" key="3">
    <source>
        <dbReference type="ARBA" id="ARBA00035112"/>
    </source>
</evidence>
<protein>
    <recommendedName>
        <fullName evidence="6">Tat pathway signal sequence</fullName>
    </recommendedName>
</protein>
<dbReference type="PANTHER" id="PTHR33365:SF11">
    <property type="entry name" value="TAT PATHWAY SIGNAL SEQUENCE"/>
    <property type="match status" value="1"/>
</dbReference>
<dbReference type="STRING" id="183478.A0A364MV41"/>
<dbReference type="Proteomes" id="UP000249619">
    <property type="component" value="Unassembled WGS sequence"/>
</dbReference>
<comment type="caution">
    <text evidence="4">The sequence shown here is derived from an EMBL/GenBank/DDBJ whole genome shotgun (WGS) entry which is preliminary data.</text>
</comment>
<keyword evidence="5" id="KW-1185">Reference proteome</keyword>
<dbReference type="PANTHER" id="PTHR33365">
    <property type="entry name" value="YALI0B05434P"/>
    <property type="match status" value="1"/>
</dbReference>
<dbReference type="InterPro" id="IPR021765">
    <property type="entry name" value="UstYa-like"/>
</dbReference>
<comment type="pathway">
    <text evidence="1">Mycotoxin biosynthesis.</text>
</comment>
<proteinExistence type="inferred from homology"/>
<evidence type="ECO:0000256" key="1">
    <source>
        <dbReference type="ARBA" id="ARBA00004685"/>
    </source>
</evidence>
<evidence type="ECO:0000313" key="5">
    <source>
        <dbReference type="Proteomes" id="UP000249619"/>
    </source>
</evidence>
<dbReference type="GO" id="GO:0016491">
    <property type="term" value="F:oxidoreductase activity"/>
    <property type="evidence" value="ECO:0007669"/>
    <property type="project" value="UniProtKB-KW"/>
</dbReference>
<organism evidence="4 5">
    <name type="scientific">Stemphylium lycopersici</name>
    <name type="common">Tomato gray leaf spot disease fungus</name>
    <name type="synonym">Thyrospora lycopersici</name>
    <dbReference type="NCBI Taxonomy" id="183478"/>
    <lineage>
        <taxon>Eukaryota</taxon>
        <taxon>Fungi</taxon>
        <taxon>Dikarya</taxon>
        <taxon>Ascomycota</taxon>
        <taxon>Pezizomycotina</taxon>
        <taxon>Dothideomycetes</taxon>
        <taxon>Pleosporomycetidae</taxon>
        <taxon>Pleosporales</taxon>
        <taxon>Pleosporineae</taxon>
        <taxon>Pleosporaceae</taxon>
        <taxon>Stemphylium</taxon>
    </lineage>
</organism>
<name>A0A364MV41_STELY</name>
<evidence type="ECO:0008006" key="6">
    <source>
        <dbReference type="Google" id="ProtNLM"/>
    </source>
</evidence>
<evidence type="ECO:0000256" key="2">
    <source>
        <dbReference type="ARBA" id="ARBA00023002"/>
    </source>
</evidence>
<dbReference type="Pfam" id="PF11807">
    <property type="entry name" value="UstYa"/>
    <property type="match status" value="1"/>
</dbReference>
<sequence>MATLGGYLPVSSSEENIGPAPSHEKRNSLLKRAVQGSVAVLALLGTLGAGYSLGSNVTKPAQSSSIVPTGDVHYYMRFNSTFPQRPNEESNAAWAALFPEKLGFVQHPELAPDVAGIAVFHELHCLDMLRHAFWASVDGKLVEQGDDSVEKNHRTSHHHVRHCFEYLRQSLICLSDSNLEMMNYTARGISGWQTERTCRNFDRLSGWADDWGISREEALHNHDLAANSANEGDGKEWNGGL</sequence>
<gene>
    <name evidence="4" type="ORF">DDE83_008109</name>
</gene>
<comment type="similarity">
    <text evidence="3">Belongs to the ustYa family.</text>
</comment>
<dbReference type="GO" id="GO:0043386">
    <property type="term" value="P:mycotoxin biosynthetic process"/>
    <property type="evidence" value="ECO:0007669"/>
    <property type="project" value="InterPro"/>
</dbReference>
<reference evidence="5" key="1">
    <citation type="submission" date="2018-05" db="EMBL/GenBank/DDBJ databases">
        <title>Draft genome sequence of Stemphylium lycopersici strain CIDEFI 213.</title>
        <authorList>
            <person name="Medina R."/>
            <person name="Franco M.E.E."/>
            <person name="Lucentini C.G."/>
            <person name="Saparrat M.C.N."/>
            <person name="Balatti P.A."/>
        </authorList>
    </citation>
    <scope>NUCLEOTIDE SEQUENCE [LARGE SCALE GENOMIC DNA]</scope>
    <source>
        <strain evidence="5">CIDEFI 213</strain>
    </source>
</reference>
<evidence type="ECO:0000313" key="4">
    <source>
        <dbReference type="EMBL" id="RAR03738.1"/>
    </source>
</evidence>
<accession>A0A364MV41</accession>